<evidence type="ECO:0000313" key="2">
    <source>
        <dbReference type="Proteomes" id="UP000034588"/>
    </source>
</evidence>
<proteinExistence type="predicted"/>
<dbReference type="Proteomes" id="UP000034588">
    <property type="component" value="Unassembled WGS sequence"/>
</dbReference>
<dbReference type="EMBL" id="LCQD01000009">
    <property type="protein sequence ID" value="KKW12778.1"/>
    <property type="molecule type" value="Genomic_DNA"/>
</dbReference>
<protein>
    <submittedName>
        <fullName evidence="1">Uncharacterized protein</fullName>
    </submittedName>
</protein>
<dbReference type="AlphaFoldDB" id="A0A0G1W234"/>
<organism evidence="1 2">
    <name type="scientific">Candidatus Gottesmanbacteria bacterium GW2011_GWB1_49_7</name>
    <dbReference type="NCBI Taxonomy" id="1618448"/>
    <lineage>
        <taxon>Bacteria</taxon>
        <taxon>Candidatus Gottesmaniibacteriota</taxon>
    </lineage>
</organism>
<name>A0A0G1W234_9BACT</name>
<evidence type="ECO:0000313" key="1">
    <source>
        <dbReference type="EMBL" id="KKW12778.1"/>
    </source>
</evidence>
<gene>
    <name evidence="1" type="ORF">UY48_C0009G0011</name>
</gene>
<sequence>MNTELSPESKRKILNKRMKALRKALRRNKRSQVLQTSKGLAIDDKTPFGALVMAYLENTKSRQRGIPIFRDSVKPAIHNKKAAPSNV</sequence>
<reference evidence="1 2" key="1">
    <citation type="journal article" date="2015" name="Nature">
        <title>rRNA introns, odd ribosomes, and small enigmatic genomes across a large radiation of phyla.</title>
        <authorList>
            <person name="Brown C.T."/>
            <person name="Hug L.A."/>
            <person name="Thomas B.C."/>
            <person name="Sharon I."/>
            <person name="Castelle C.J."/>
            <person name="Singh A."/>
            <person name="Wilkins M.J."/>
            <person name="Williams K.H."/>
            <person name="Banfield J.F."/>
        </authorList>
    </citation>
    <scope>NUCLEOTIDE SEQUENCE [LARGE SCALE GENOMIC DNA]</scope>
</reference>
<accession>A0A0G1W234</accession>
<comment type="caution">
    <text evidence="1">The sequence shown here is derived from an EMBL/GenBank/DDBJ whole genome shotgun (WGS) entry which is preliminary data.</text>
</comment>